<dbReference type="RefSeq" id="WP_027275642.1">
    <property type="nucleotide sequence ID" value="NZ_BRLH01000002.1"/>
</dbReference>
<dbReference type="SUPFAM" id="SSF82185">
    <property type="entry name" value="Histone H3 K4-specific methyltransferase SET7/9 N-terminal domain"/>
    <property type="match status" value="1"/>
</dbReference>
<keyword evidence="2" id="KW-0732">Signal</keyword>
<keyword evidence="4" id="KW-1185">Reference proteome</keyword>
<evidence type="ECO:0000256" key="2">
    <source>
        <dbReference type="SAM" id="SignalP"/>
    </source>
</evidence>
<dbReference type="EMBL" id="BRLH01000002">
    <property type="protein sequence ID" value="GKX55418.1"/>
    <property type="molecule type" value="Genomic_DNA"/>
</dbReference>
<reference evidence="3" key="1">
    <citation type="submission" date="2022-06" db="EMBL/GenBank/DDBJ databases">
        <title>Draft genome sequences of Leminorella grimontii str. JCM5902.</title>
        <authorList>
            <person name="Wakabayashi Y."/>
            <person name="Kojima K."/>
        </authorList>
    </citation>
    <scope>NUCLEOTIDE SEQUENCE</scope>
    <source>
        <strain evidence="3">JCM 5902</strain>
    </source>
</reference>
<feature type="region of interest" description="Disordered" evidence="1">
    <location>
        <begin position="434"/>
        <end position="455"/>
    </location>
</feature>
<name>A0AAV5N3C7_9GAMM</name>
<comment type="caution">
    <text evidence="3">The sequence shown here is derived from an EMBL/GenBank/DDBJ whole genome shotgun (WGS) entry which is preliminary data.</text>
</comment>
<dbReference type="AlphaFoldDB" id="A0AAV5N3C7"/>
<dbReference type="PROSITE" id="PS51257">
    <property type="entry name" value="PROKAR_LIPOPROTEIN"/>
    <property type="match status" value="1"/>
</dbReference>
<evidence type="ECO:0000313" key="3">
    <source>
        <dbReference type="EMBL" id="GKX55418.1"/>
    </source>
</evidence>
<dbReference type="Gene3D" id="3.90.930.1">
    <property type="match status" value="2"/>
</dbReference>
<evidence type="ECO:0000313" key="4">
    <source>
        <dbReference type="Proteomes" id="UP001058124"/>
    </source>
</evidence>
<protein>
    <recommendedName>
        <fullName evidence="5">MORN repeat variant</fullName>
    </recommendedName>
</protein>
<proteinExistence type="predicted"/>
<feature type="chain" id="PRO_5043966462" description="MORN repeat variant" evidence="2">
    <location>
        <begin position="23"/>
        <end position="523"/>
    </location>
</feature>
<dbReference type="Proteomes" id="UP001058124">
    <property type="component" value="Unassembled WGS sequence"/>
</dbReference>
<accession>A0AAV5N3C7</accession>
<dbReference type="Pfam" id="PF07661">
    <property type="entry name" value="MORN_2"/>
    <property type="match status" value="4"/>
</dbReference>
<dbReference type="InterPro" id="IPR011652">
    <property type="entry name" value="MORN_2"/>
</dbReference>
<gene>
    <name evidence="3" type="ORF">SOASR030_15300</name>
</gene>
<organism evidence="3 4">
    <name type="scientific">Leminorella grimontii</name>
    <dbReference type="NCBI Taxonomy" id="82981"/>
    <lineage>
        <taxon>Bacteria</taxon>
        <taxon>Pseudomonadati</taxon>
        <taxon>Pseudomonadota</taxon>
        <taxon>Gammaproteobacteria</taxon>
        <taxon>Enterobacterales</taxon>
        <taxon>Budviciaceae</taxon>
        <taxon>Leminorella</taxon>
    </lineage>
</organism>
<evidence type="ECO:0000256" key="1">
    <source>
        <dbReference type="SAM" id="MobiDB-lite"/>
    </source>
</evidence>
<evidence type="ECO:0008006" key="5">
    <source>
        <dbReference type="Google" id="ProtNLM"/>
    </source>
</evidence>
<feature type="signal peptide" evidence="2">
    <location>
        <begin position="1"/>
        <end position="22"/>
    </location>
</feature>
<dbReference type="Gene3D" id="2.20.110.10">
    <property type="entry name" value="Histone H3 K4-specific methyltransferase SET7/9 N-terminal domain"/>
    <property type="match status" value="1"/>
</dbReference>
<sequence>MNKLGKTFFSLFCLCLIPLLSACGVIENSHNVQIVQIKDFYPIRSHSERNGPDVYNVVDLSVKTKCGPARAMLSPASLGITEGEFDKKWLELRKNTGQEWFYKFTYGECVDDGVFVTKIVDCAEGACGKDYKTDTGKLWLNTWAWAGDDIPMTRNGQYTSASEKSLAQYFIEVPLKEVPEKGAWKAEIRYAENPDVIAMDAYVDSPDFLLGKFILDYKARYLSGNLYREGAFDRQGKEQGKVVHYYDSPEKISSVSHYLNGRLDGEYVSYNKNGILAEKSLFQDGKDVTKNGVVYGPNGEVLKRYNYNDKGNKDGPQVSYYPDGKVKSRENYVDGSAAGQEHYWPNGKIKLREAYKNGHRIAEENWYESGQKESESFYNERYQSIGTHKKWYENGKQNSESRYRANGVRVTMTHWNKDGNLSYRETYDSKGRQLSSENWFDNGKRKSRKTYNGGQKAKEETWYDNGKLRERATFVNDSWKERETWRQNGTREERVVYTNGGDISLIEKFDKTGKLEKRYSYRR</sequence>